<accession>A0A5N4BJ89</accession>
<keyword evidence="2" id="KW-1185">Reference proteome</keyword>
<protein>
    <submittedName>
        <fullName evidence="1">Uncharacterized protein</fullName>
    </submittedName>
</protein>
<comment type="caution">
    <text evidence="1">The sequence shown here is derived from an EMBL/GenBank/DDBJ whole genome shotgun (WGS) entry which is preliminary data.</text>
</comment>
<gene>
    <name evidence="1" type="ORF">F8D52_22635</name>
</gene>
<dbReference type="RefSeq" id="WP_152291427.1">
    <property type="nucleotide sequence ID" value="NZ_VTPV01000022.1"/>
</dbReference>
<sequence length="80" mass="9336">MKITSNIENNFRTGKNDKKVIKVKFIRYGKKNGKYTKEKFWITVNNEITRSEDILKALTLEDLKNIVESAENLIKEADSE</sequence>
<name>A0A5N4BJ89_9FLAO</name>
<organism evidence="1 2">
    <name type="scientific">Chryseobacterium viscerum</name>
    <dbReference type="NCBI Taxonomy" id="1037377"/>
    <lineage>
        <taxon>Bacteria</taxon>
        <taxon>Pseudomonadati</taxon>
        <taxon>Bacteroidota</taxon>
        <taxon>Flavobacteriia</taxon>
        <taxon>Flavobacteriales</taxon>
        <taxon>Weeksellaceae</taxon>
        <taxon>Chryseobacterium group</taxon>
        <taxon>Chryseobacterium</taxon>
    </lineage>
</organism>
<dbReference type="EMBL" id="VTPV01000022">
    <property type="protein sequence ID" value="KAB1228473.1"/>
    <property type="molecule type" value="Genomic_DNA"/>
</dbReference>
<proteinExistence type="predicted"/>
<evidence type="ECO:0000313" key="2">
    <source>
        <dbReference type="Proteomes" id="UP000326384"/>
    </source>
</evidence>
<dbReference type="Proteomes" id="UP000326384">
    <property type="component" value="Unassembled WGS sequence"/>
</dbReference>
<evidence type="ECO:0000313" key="1">
    <source>
        <dbReference type="EMBL" id="KAB1228473.1"/>
    </source>
</evidence>
<reference evidence="1 2" key="1">
    <citation type="journal article" date="2019" name="Stand. Genomic Sci.">
        <title>Draft Whole-Genome Sequence of a Novel Chryseobacterium viscerum Strain Isolated from Fresh Water at Dripping Springs, New Mexico.</title>
        <authorList>
            <person name="Kyndt J.A."/>
            <person name="Moore T.C."/>
        </authorList>
    </citation>
    <scope>NUCLEOTIDE SEQUENCE [LARGE SCALE GENOMIC DNA]</scope>
    <source>
        <strain evidence="1 2">DPS</strain>
    </source>
</reference>